<evidence type="ECO:0000313" key="10">
    <source>
        <dbReference type="EMBL" id="ORX84508.1"/>
    </source>
</evidence>
<feature type="disulfide bond" evidence="7">
    <location>
        <begin position="738"/>
        <end position="752"/>
    </location>
</feature>
<reference evidence="10 11" key="2">
    <citation type="submission" date="2016-08" db="EMBL/GenBank/DDBJ databases">
        <title>Pervasive Adenine N6-methylation of Active Genes in Fungi.</title>
        <authorList>
            <consortium name="DOE Joint Genome Institute"/>
            <person name="Mondo S.J."/>
            <person name="Dannebaum R.O."/>
            <person name="Kuo R.C."/>
            <person name="Labutti K."/>
            <person name="Haridas S."/>
            <person name="Kuo A."/>
            <person name="Salamov A."/>
            <person name="Ahrendt S.R."/>
            <person name="Lipzen A."/>
            <person name="Sullivan W."/>
            <person name="Andreopoulos W.B."/>
            <person name="Clum A."/>
            <person name="Lindquist E."/>
            <person name="Daum C."/>
            <person name="Ramamoorthy G.K."/>
            <person name="Gryganskyi A."/>
            <person name="Culley D."/>
            <person name="Magnuson J.K."/>
            <person name="James T.Y."/>
            <person name="O'Malley M.A."/>
            <person name="Stajich J.E."/>
            <person name="Spatafora J.W."/>
            <person name="Visel A."/>
            <person name="Grigoriev I.V."/>
        </authorList>
    </citation>
    <scope>NUCLEOTIDE SEQUENCE [LARGE SCALE GENOMIC DNA]</scope>
    <source>
        <strain evidence="10 11">S4</strain>
    </source>
</reference>
<feature type="disulfide bond" evidence="7">
    <location>
        <begin position="616"/>
        <end position="628"/>
    </location>
</feature>
<sequence length="764" mass="86381">MTLDEYPVYKVSVNVKTPIKYHYILSGVEESFDRTAEGDTLNDFFDRKITVKKHPLLPLAYKESELQKKSKLYDDTFISTILIEAPQDKIDYLHQHSTESGLKYDKIKVIYVSPYNVKTFNNARITLSGQSTLEASKLSYKLNGLKTDDDKELFGRTGIKLRAEHMDPSFIREKLYFDMLNSLGVPTAQGKLTRLFINKKPIGLFLITDDINNGHFLKNTYNGGEKFPEDKKYHIIKGGNWDEGFHHGNLGYYGDSSEKYDIYTYKGEDDMTNISNMKKIEEVLVPFLKDIHNYPSTVSSLNLDIHGFLKYMAMEFAAYASDNYWLRPGNYYLFKNLSKNLWYFLDSDLHFSFGNSGSPSKALKTTFKNYFQLTTSNEKTRPLLENLRKVSSNENYLTSVLKRMVETFFNINALEPRIDSLSELVREDVYWDTQLIKVNTLNVGKYGDYKFNAQKFESQVTSTTSGEFPTPLKKWIIERSQGIASEFNFSVPTKPDDSLGYYEPKYENSKDKDKDNEKDKDKDNKKNKEEKKNAKNETKTETETETKVKEEKKETTKVKASNTITKTKTKVKANTKTKTKVKANTKTKTNTNVNAKAKAINLPTTNTKCGPGIGICEEGLCCSQYGYCGDTVDYCGTGCQNGFGECDNDTNKTKKKQYKNVSIGKCGPGIGKCEEGFCCSQYGYCGKTEDYCGIGCQNSFGKCNATATTNSKDLSSLNISINDGKCGKGIGRCAEGFCCSQFGYCGNTKDYCGTGCQKTFGKCN</sequence>
<dbReference type="AlphaFoldDB" id="A0A1Y1XFH3"/>
<dbReference type="InterPro" id="IPR014867">
    <property type="entry name" value="Spore_coat_CotH_CotH2/3/7"/>
</dbReference>
<keyword evidence="4" id="KW-0732">Signal</keyword>
<accession>A0A1Y1XFH3</accession>
<evidence type="ECO:0000256" key="5">
    <source>
        <dbReference type="ARBA" id="ARBA00022801"/>
    </source>
</evidence>
<dbReference type="OrthoDB" id="2145049at2759"/>
<feature type="region of interest" description="Disordered" evidence="8">
    <location>
        <begin position="498"/>
        <end position="555"/>
    </location>
</feature>
<dbReference type="SMART" id="SM00270">
    <property type="entry name" value="ChtBD1"/>
    <property type="match status" value="3"/>
</dbReference>
<feature type="domain" description="Chitin-binding type-1" evidence="9">
    <location>
        <begin position="663"/>
        <end position="705"/>
    </location>
</feature>
<keyword evidence="11" id="KW-1185">Reference proteome</keyword>
<feature type="domain" description="Chitin-binding type-1" evidence="9">
    <location>
        <begin position="606"/>
        <end position="648"/>
    </location>
</feature>
<evidence type="ECO:0000256" key="7">
    <source>
        <dbReference type="PROSITE-ProRule" id="PRU00261"/>
    </source>
</evidence>
<feature type="compositionally biased region" description="Basic and acidic residues" evidence="8">
    <location>
        <begin position="504"/>
        <end position="555"/>
    </location>
</feature>
<evidence type="ECO:0000256" key="4">
    <source>
        <dbReference type="ARBA" id="ARBA00022729"/>
    </source>
</evidence>
<evidence type="ECO:0000256" key="2">
    <source>
        <dbReference type="ARBA" id="ARBA00022669"/>
    </source>
</evidence>
<keyword evidence="6" id="KW-0119">Carbohydrate metabolism</keyword>
<protein>
    <recommendedName>
        <fullName evidence="9">Chitin-binding type-1 domain-containing protein</fullName>
    </recommendedName>
</protein>
<feature type="disulfide bond" evidence="7">
    <location>
        <begin position="733"/>
        <end position="745"/>
    </location>
</feature>
<evidence type="ECO:0000259" key="9">
    <source>
        <dbReference type="PROSITE" id="PS50941"/>
    </source>
</evidence>
<dbReference type="Proteomes" id="UP000193944">
    <property type="component" value="Unassembled WGS sequence"/>
</dbReference>
<dbReference type="PROSITE" id="PS00026">
    <property type="entry name" value="CHIT_BIND_I_1"/>
    <property type="match status" value="2"/>
</dbReference>
<feature type="disulfide bond" evidence="7">
    <location>
        <begin position="678"/>
        <end position="692"/>
    </location>
</feature>
<dbReference type="GO" id="GO:0008061">
    <property type="term" value="F:chitin binding"/>
    <property type="evidence" value="ECO:0007669"/>
    <property type="project" value="UniProtKB-UniRule"/>
</dbReference>
<dbReference type="PANTHER" id="PTHR46471:SF2">
    <property type="entry name" value="CHITIN DEACETYLASE-RELATED"/>
    <property type="match status" value="1"/>
</dbReference>
<dbReference type="Gene3D" id="3.30.60.10">
    <property type="entry name" value="Endochitinase-like"/>
    <property type="match status" value="3"/>
</dbReference>
<dbReference type="EMBL" id="MCFG01000051">
    <property type="protein sequence ID" value="ORX84508.1"/>
    <property type="molecule type" value="Genomic_DNA"/>
</dbReference>
<dbReference type="PANTHER" id="PTHR46471">
    <property type="entry name" value="CHITIN DEACETYLASE"/>
    <property type="match status" value="1"/>
</dbReference>
<dbReference type="PROSITE" id="PS50941">
    <property type="entry name" value="CHIT_BIND_I_2"/>
    <property type="match status" value="3"/>
</dbReference>
<dbReference type="Pfam" id="PF08757">
    <property type="entry name" value="CotH"/>
    <property type="match status" value="1"/>
</dbReference>
<evidence type="ECO:0000313" key="11">
    <source>
        <dbReference type="Proteomes" id="UP000193944"/>
    </source>
</evidence>
<dbReference type="Pfam" id="PF00187">
    <property type="entry name" value="Chitin_bind_1"/>
    <property type="match status" value="3"/>
</dbReference>
<keyword evidence="7" id="KW-1015">Disulfide bond</keyword>
<feature type="disulfide bond" evidence="7">
    <location>
        <begin position="621"/>
        <end position="635"/>
    </location>
</feature>
<dbReference type="InterPro" id="IPR036861">
    <property type="entry name" value="Endochitinase-like_sf"/>
</dbReference>
<organism evidence="10 11">
    <name type="scientific">Anaeromyces robustus</name>
    <dbReference type="NCBI Taxonomy" id="1754192"/>
    <lineage>
        <taxon>Eukaryota</taxon>
        <taxon>Fungi</taxon>
        <taxon>Fungi incertae sedis</taxon>
        <taxon>Chytridiomycota</taxon>
        <taxon>Chytridiomycota incertae sedis</taxon>
        <taxon>Neocallimastigomycetes</taxon>
        <taxon>Neocallimastigales</taxon>
        <taxon>Neocallimastigaceae</taxon>
        <taxon>Anaeromyces</taxon>
    </lineage>
</organism>
<dbReference type="GO" id="GO:0046872">
    <property type="term" value="F:metal ion binding"/>
    <property type="evidence" value="ECO:0007669"/>
    <property type="project" value="UniProtKB-KW"/>
</dbReference>
<reference evidence="10 11" key="1">
    <citation type="submission" date="2016-08" db="EMBL/GenBank/DDBJ databases">
        <title>A Parts List for Fungal Cellulosomes Revealed by Comparative Genomics.</title>
        <authorList>
            <consortium name="DOE Joint Genome Institute"/>
            <person name="Haitjema C.H."/>
            <person name="Gilmore S.P."/>
            <person name="Henske J.K."/>
            <person name="Solomon K.V."/>
            <person name="De Groot R."/>
            <person name="Kuo A."/>
            <person name="Mondo S.J."/>
            <person name="Salamov A.A."/>
            <person name="Labutti K."/>
            <person name="Zhao Z."/>
            <person name="Chiniquy J."/>
            <person name="Barry K."/>
            <person name="Brewer H.M."/>
            <person name="Purvine S.O."/>
            <person name="Wright A.T."/>
            <person name="Boxma B."/>
            <person name="Van Alen T."/>
            <person name="Hackstein J.H."/>
            <person name="Baker S.E."/>
            <person name="Grigoriev I.V."/>
            <person name="O'Malley M.A."/>
        </authorList>
    </citation>
    <scope>NUCLEOTIDE SEQUENCE [LARGE SCALE GENOMIC DNA]</scope>
    <source>
        <strain evidence="10 11">S4</strain>
    </source>
</reference>
<evidence type="ECO:0000256" key="6">
    <source>
        <dbReference type="ARBA" id="ARBA00023277"/>
    </source>
</evidence>
<feature type="disulfide bond" evidence="7">
    <location>
        <begin position="673"/>
        <end position="685"/>
    </location>
</feature>
<keyword evidence="3" id="KW-0479">Metal-binding</keyword>
<keyword evidence="2 7" id="KW-0147">Chitin-binding</keyword>
<comment type="caution">
    <text evidence="10">The sequence shown here is derived from an EMBL/GenBank/DDBJ whole genome shotgun (WGS) entry which is preliminary data.</text>
</comment>
<comment type="cofactor">
    <cofactor evidence="1">
        <name>Co(2+)</name>
        <dbReference type="ChEBI" id="CHEBI:48828"/>
    </cofactor>
</comment>
<feature type="domain" description="Chitin-binding type-1" evidence="9">
    <location>
        <begin position="723"/>
        <end position="764"/>
    </location>
</feature>
<dbReference type="InterPro" id="IPR001002">
    <property type="entry name" value="Chitin-bd_1"/>
</dbReference>
<gene>
    <name evidence="10" type="ORF">BCR32DRAFT_217790</name>
</gene>
<name>A0A1Y1XFH3_9FUNG</name>
<dbReference type="GO" id="GO:0016787">
    <property type="term" value="F:hydrolase activity"/>
    <property type="evidence" value="ECO:0007669"/>
    <property type="project" value="UniProtKB-KW"/>
</dbReference>
<evidence type="ECO:0000256" key="1">
    <source>
        <dbReference type="ARBA" id="ARBA00001941"/>
    </source>
</evidence>
<evidence type="ECO:0000256" key="8">
    <source>
        <dbReference type="SAM" id="MobiDB-lite"/>
    </source>
</evidence>
<dbReference type="CDD" id="cd00035">
    <property type="entry name" value="ChtBD1"/>
    <property type="match status" value="3"/>
</dbReference>
<proteinExistence type="predicted"/>
<comment type="caution">
    <text evidence="7">Lacks conserved residue(s) required for the propagation of feature annotation.</text>
</comment>
<dbReference type="SUPFAM" id="SSF57016">
    <property type="entry name" value="Plant lectins/antimicrobial peptides"/>
    <property type="match status" value="3"/>
</dbReference>
<dbReference type="InterPro" id="IPR018371">
    <property type="entry name" value="Chitin-binding_1_CS"/>
</dbReference>
<evidence type="ECO:0000256" key="3">
    <source>
        <dbReference type="ARBA" id="ARBA00022723"/>
    </source>
</evidence>
<keyword evidence="5" id="KW-0378">Hydrolase</keyword>